<feature type="coiled-coil region" evidence="1">
    <location>
        <begin position="24"/>
        <end position="51"/>
    </location>
</feature>
<keyword evidence="1" id="KW-0175">Coiled coil</keyword>
<keyword evidence="4" id="KW-1185">Reference proteome</keyword>
<sequence length="424" mass="45293">MKLKLITCSVALSLAASTAFAATADSLKLELDKLKASQAALEKQVEALKTGKGKEGGAVHFGRVGGGKITSQSSRFGRDLGMLKLLKKAGEDAPRFTLGGILEADISYGKDTTAADSGVAGDGIYNTNGYAEGQTASSIYLDTVRLDILAKLNDWVLVDWQLDIAKSSPLRTGFVTFGNLSKSPVYFSLGKIVPYFGDFGGHTYNNPLSTDYFRISKGKLAGTLGYYQDNLNISASVFETDRGTAADNHVNDWTLQANYAFKVGQVKAKVGAGYVRDITGHALRGMTAKDTKDPLPAANISAKMAVGPVSFKVNYAQTLKDVARTVTTESKKVSAYNLQAGYSTKIIKPVDFSISYSGTKNANGTTSSKSQFKNLILVGAGVSVLPSTYISLEYGNMAQYADPTSASSDTNRYSVLTLDFWLTF</sequence>
<evidence type="ECO:0000256" key="1">
    <source>
        <dbReference type="SAM" id="Coils"/>
    </source>
</evidence>
<name>A0ABX3A4C5_9GAMM</name>
<evidence type="ECO:0000256" key="2">
    <source>
        <dbReference type="SAM" id="SignalP"/>
    </source>
</evidence>
<proteinExistence type="predicted"/>
<organism evidence="3 4">
    <name type="scientific">Piscirickettsia litoralis</name>
    <dbReference type="NCBI Taxonomy" id="1891921"/>
    <lineage>
        <taxon>Bacteria</taxon>
        <taxon>Pseudomonadati</taxon>
        <taxon>Pseudomonadota</taxon>
        <taxon>Gammaproteobacteria</taxon>
        <taxon>Thiotrichales</taxon>
        <taxon>Piscirickettsiaceae</taxon>
        <taxon>Piscirickettsia</taxon>
    </lineage>
</organism>
<keyword evidence="2" id="KW-0732">Signal</keyword>
<feature type="chain" id="PRO_5045146747" description="Porin" evidence="2">
    <location>
        <begin position="22"/>
        <end position="424"/>
    </location>
</feature>
<evidence type="ECO:0008006" key="5">
    <source>
        <dbReference type="Google" id="ProtNLM"/>
    </source>
</evidence>
<protein>
    <recommendedName>
        <fullName evidence="5">Porin</fullName>
    </recommendedName>
</protein>
<gene>
    <name evidence="3" type="ORF">BGC07_13410</name>
</gene>
<evidence type="ECO:0000313" key="4">
    <source>
        <dbReference type="Proteomes" id="UP000094329"/>
    </source>
</evidence>
<dbReference type="RefSeq" id="WP_069313508.1">
    <property type="nucleotide sequence ID" value="NZ_MDTU01000001.1"/>
</dbReference>
<accession>A0ABX3A4C5</accession>
<dbReference type="Gene3D" id="2.40.160.10">
    <property type="entry name" value="Porin"/>
    <property type="match status" value="1"/>
</dbReference>
<dbReference type="Proteomes" id="UP000094329">
    <property type="component" value="Unassembled WGS sequence"/>
</dbReference>
<evidence type="ECO:0000313" key="3">
    <source>
        <dbReference type="EMBL" id="ODN43712.1"/>
    </source>
</evidence>
<reference evidence="3 4" key="1">
    <citation type="submission" date="2016-08" db="EMBL/GenBank/DDBJ databases">
        <title>Draft genome sequence of Candidatus Piscirickettsia litoralis, from seawater.</title>
        <authorList>
            <person name="Wan X."/>
            <person name="Lee A.J."/>
            <person name="Hou S."/>
            <person name="Donachie S.P."/>
        </authorList>
    </citation>
    <scope>NUCLEOTIDE SEQUENCE [LARGE SCALE GENOMIC DNA]</scope>
    <source>
        <strain evidence="3 4">Y2</strain>
    </source>
</reference>
<comment type="caution">
    <text evidence="3">The sequence shown here is derived from an EMBL/GenBank/DDBJ whole genome shotgun (WGS) entry which is preliminary data.</text>
</comment>
<feature type="signal peptide" evidence="2">
    <location>
        <begin position="1"/>
        <end position="21"/>
    </location>
</feature>
<dbReference type="InterPro" id="IPR021956">
    <property type="entry name" value="DUF3573"/>
</dbReference>
<dbReference type="SUPFAM" id="SSF56935">
    <property type="entry name" value="Porins"/>
    <property type="match status" value="1"/>
</dbReference>
<dbReference type="EMBL" id="MDTU01000001">
    <property type="protein sequence ID" value="ODN43712.1"/>
    <property type="molecule type" value="Genomic_DNA"/>
</dbReference>
<dbReference type="InterPro" id="IPR023614">
    <property type="entry name" value="Porin_dom_sf"/>
</dbReference>
<dbReference type="NCBIfam" id="NF033652">
    <property type="entry name" value="LbtU_sider_porin"/>
    <property type="match status" value="1"/>
</dbReference>
<dbReference type="Pfam" id="PF12097">
    <property type="entry name" value="DUF3573"/>
    <property type="match status" value="1"/>
</dbReference>